<keyword evidence="9 12" id="KW-0472">Membrane</keyword>
<evidence type="ECO:0000256" key="1">
    <source>
        <dbReference type="ARBA" id="ARBA00004370"/>
    </source>
</evidence>
<dbReference type="PROSITE" id="PS50857">
    <property type="entry name" value="COX2_CUA"/>
    <property type="match status" value="1"/>
</dbReference>
<evidence type="ECO:0000259" key="13">
    <source>
        <dbReference type="PROSITE" id="PS50857"/>
    </source>
</evidence>
<protein>
    <submittedName>
        <fullName evidence="15">Cytochrome c oxidase subunit 2</fullName>
    </submittedName>
</protein>
<evidence type="ECO:0000256" key="12">
    <source>
        <dbReference type="SAM" id="Phobius"/>
    </source>
</evidence>
<dbReference type="SUPFAM" id="SSF46626">
    <property type="entry name" value="Cytochrome c"/>
    <property type="match status" value="1"/>
</dbReference>
<feature type="domain" description="Cytochrome c" evidence="14">
    <location>
        <begin position="231"/>
        <end position="323"/>
    </location>
</feature>
<dbReference type="InterPro" id="IPR008972">
    <property type="entry name" value="Cupredoxin"/>
</dbReference>
<evidence type="ECO:0000259" key="14">
    <source>
        <dbReference type="PROSITE" id="PS51007"/>
    </source>
</evidence>
<feature type="transmembrane region" description="Helical" evidence="12">
    <location>
        <begin position="37"/>
        <end position="58"/>
    </location>
</feature>
<dbReference type="PANTHER" id="PTHR22888:SF9">
    <property type="entry name" value="CYTOCHROME C OXIDASE SUBUNIT 2"/>
    <property type="match status" value="1"/>
</dbReference>
<dbReference type="Gene3D" id="2.60.40.420">
    <property type="entry name" value="Cupredoxins - blue copper proteins"/>
    <property type="match status" value="1"/>
</dbReference>
<feature type="transmembrane region" description="Helical" evidence="12">
    <location>
        <begin position="79"/>
        <end position="99"/>
    </location>
</feature>
<proteinExistence type="inferred from homology"/>
<keyword evidence="12" id="KW-0812">Transmembrane</keyword>
<dbReference type="InterPro" id="IPR034236">
    <property type="entry name" value="CuRO_CcO_Caa3_II"/>
</dbReference>
<keyword evidence="3" id="KW-0813">Transport</keyword>
<evidence type="ECO:0000256" key="6">
    <source>
        <dbReference type="ARBA" id="ARBA00022982"/>
    </source>
</evidence>
<keyword evidence="4 11" id="KW-0349">Heme</keyword>
<comment type="caution">
    <text evidence="15">The sequence shown here is derived from an EMBL/GenBank/DDBJ whole genome shotgun (WGS) entry which is preliminary data.</text>
</comment>
<evidence type="ECO:0000256" key="2">
    <source>
        <dbReference type="ARBA" id="ARBA00007866"/>
    </source>
</evidence>
<dbReference type="InterPro" id="IPR036909">
    <property type="entry name" value="Cyt_c-like_dom_sf"/>
</dbReference>
<feature type="domain" description="Cytochrome oxidase subunit II copper A binding" evidence="13">
    <location>
        <begin position="109"/>
        <end position="224"/>
    </location>
</feature>
<keyword evidence="5 11" id="KW-0479">Metal-binding</keyword>
<dbReference type="InterPro" id="IPR009056">
    <property type="entry name" value="Cyt_c-like_dom"/>
</dbReference>
<dbReference type="Pfam" id="PF00116">
    <property type="entry name" value="COX2"/>
    <property type="match status" value="1"/>
</dbReference>
<evidence type="ECO:0000256" key="3">
    <source>
        <dbReference type="ARBA" id="ARBA00022448"/>
    </source>
</evidence>
<keyword evidence="8" id="KW-0186">Copper</keyword>
<sequence length="323" mass="34461">MMRKASLLSVWACLPALGACNRHQSTLAPFGEQADQVLSITIVLVVGAVVLALGLALLMRHAIRAPEGRLTHKGGMKMVLWLGGIGPSILLLALLLYALPAMRPRPVADADLRIGVDGEQFWWRVRYAPPGGAVVEAANELRLPVGRTVELSLRSPDVIHSFWVPGLAGKMDMIPGRTNRLVVRATKAGTYRGVCAEFCGLGHALMAFDVVAMEHAAFERWLTAQARPATVTASPGARLFARYGCSGCHSVRGVGPAAKIGPDLTHFGSRPTLAAGILPMTHANIARFVREPGKTKPGVQMPAFPQMSAAEADQIASYLQGLK</sequence>
<keyword evidence="12" id="KW-1133">Transmembrane helix</keyword>
<gene>
    <name evidence="15" type="ORF">C8J24_2926</name>
</gene>
<dbReference type="Pfam" id="PF00034">
    <property type="entry name" value="Cytochrom_C"/>
    <property type="match status" value="1"/>
</dbReference>
<evidence type="ECO:0000313" key="16">
    <source>
        <dbReference type="Proteomes" id="UP000240996"/>
    </source>
</evidence>
<evidence type="ECO:0000256" key="8">
    <source>
        <dbReference type="ARBA" id="ARBA00023008"/>
    </source>
</evidence>
<evidence type="ECO:0000256" key="10">
    <source>
        <dbReference type="ARBA" id="ARBA00047816"/>
    </source>
</evidence>
<dbReference type="PRINTS" id="PR01166">
    <property type="entry name" value="CYCOXIDASEII"/>
</dbReference>
<comment type="similarity">
    <text evidence="2">Belongs to the cytochrome c oxidase subunit 2 family.</text>
</comment>
<dbReference type="SUPFAM" id="SSF49503">
    <property type="entry name" value="Cupredoxins"/>
    <property type="match status" value="1"/>
</dbReference>
<comment type="subcellular location">
    <subcellularLocation>
        <location evidence="1">Membrane</location>
    </subcellularLocation>
</comment>
<keyword evidence="7 11" id="KW-0408">Iron</keyword>
<comment type="catalytic activity">
    <reaction evidence="10">
        <text>4 Fe(II)-[cytochrome c] + O2 + 8 H(+)(in) = 4 Fe(III)-[cytochrome c] + 2 H2O + 4 H(+)(out)</text>
        <dbReference type="Rhea" id="RHEA:11436"/>
        <dbReference type="Rhea" id="RHEA-COMP:10350"/>
        <dbReference type="Rhea" id="RHEA-COMP:14399"/>
        <dbReference type="ChEBI" id="CHEBI:15377"/>
        <dbReference type="ChEBI" id="CHEBI:15378"/>
        <dbReference type="ChEBI" id="CHEBI:15379"/>
        <dbReference type="ChEBI" id="CHEBI:29033"/>
        <dbReference type="ChEBI" id="CHEBI:29034"/>
        <dbReference type="EC" id="7.1.1.9"/>
    </reaction>
</comment>
<dbReference type="InterPro" id="IPR045187">
    <property type="entry name" value="CcO_II"/>
</dbReference>
<accession>A0A2T4YMT2</accession>
<keyword evidence="6" id="KW-0249">Electron transport</keyword>
<dbReference type="PANTHER" id="PTHR22888">
    <property type="entry name" value="CYTOCHROME C OXIDASE, SUBUNIT II"/>
    <property type="match status" value="1"/>
</dbReference>
<dbReference type="InterPro" id="IPR001505">
    <property type="entry name" value="Copper_CuA"/>
</dbReference>
<dbReference type="GO" id="GO:0016020">
    <property type="term" value="C:membrane"/>
    <property type="evidence" value="ECO:0007669"/>
    <property type="project" value="UniProtKB-SubCell"/>
</dbReference>
<dbReference type="GO" id="GO:0020037">
    <property type="term" value="F:heme binding"/>
    <property type="evidence" value="ECO:0007669"/>
    <property type="project" value="InterPro"/>
</dbReference>
<dbReference type="PROSITE" id="PS00078">
    <property type="entry name" value="COX2"/>
    <property type="match status" value="1"/>
</dbReference>
<dbReference type="PROSITE" id="PS51007">
    <property type="entry name" value="CYTC"/>
    <property type="match status" value="1"/>
</dbReference>
<evidence type="ECO:0000313" key="15">
    <source>
        <dbReference type="EMBL" id="PTM44717.1"/>
    </source>
</evidence>
<dbReference type="EMBL" id="PZZN01000003">
    <property type="protein sequence ID" value="PTM44717.1"/>
    <property type="molecule type" value="Genomic_DNA"/>
</dbReference>
<dbReference type="CDD" id="cd04213">
    <property type="entry name" value="CuRO_CcO_Caa3_II"/>
    <property type="match status" value="1"/>
</dbReference>
<dbReference type="Proteomes" id="UP000240996">
    <property type="component" value="Unassembled WGS sequence"/>
</dbReference>
<dbReference type="PROSITE" id="PS51257">
    <property type="entry name" value="PROKAR_LIPOPROTEIN"/>
    <property type="match status" value="1"/>
</dbReference>
<evidence type="ECO:0000256" key="4">
    <source>
        <dbReference type="ARBA" id="ARBA00022617"/>
    </source>
</evidence>
<dbReference type="InterPro" id="IPR002429">
    <property type="entry name" value="CcO_II-like_C"/>
</dbReference>
<dbReference type="GO" id="GO:0004129">
    <property type="term" value="F:cytochrome-c oxidase activity"/>
    <property type="evidence" value="ECO:0007669"/>
    <property type="project" value="UniProtKB-EC"/>
</dbReference>
<keyword evidence="16" id="KW-1185">Reference proteome</keyword>
<reference evidence="15 16" key="1">
    <citation type="submission" date="2018-04" db="EMBL/GenBank/DDBJ databases">
        <title>Genomic Encyclopedia of Type Strains, Phase III (KMG-III): the genomes of soil and plant-associated and newly described type strains.</title>
        <authorList>
            <person name="Whitman W."/>
        </authorList>
    </citation>
    <scope>NUCLEOTIDE SEQUENCE [LARGE SCALE GENOMIC DNA]</scope>
    <source>
        <strain evidence="15 16">NW12</strain>
    </source>
</reference>
<dbReference type="AlphaFoldDB" id="A0A2T4YMT2"/>
<evidence type="ECO:0000256" key="11">
    <source>
        <dbReference type="PROSITE-ProRule" id="PRU00433"/>
    </source>
</evidence>
<evidence type="ECO:0000256" key="7">
    <source>
        <dbReference type="ARBA" id="ARBA00023004"/>
    </source>
</evidence>
<organism evidence="15 16">
    <name type="scientific">Sphingomonas aerolata</name>
    <dbReference type="NCBI Taxonomy" id="185951"/>
    <lineage>
        <taxon>Bacteria</taxon>
        <taxon>Pseudomonadati</taxon>
        <taxon>Pseudomonadota</taxon>
        <taxon>Alphaproteobacteria</taxon>
        <taxon>Sphingomonadales</taxon>
        <taxon>Sphingomonadaceae</taxon>
        <taxon>Sphingomonas</taxon>
    </lineage>
</organism>
<evidence type="ECO:0000256" key="9">
    <source>
        <dbReference type="ARBA" id="ARBA00023136"/>
    </source>
</evidence>
<dbReference type="GO" id="GO:0005507">
    <property type="term" value="F:copper ion binding"/>
    <property type="evidence" value="ECO:0007669"/>
    <property type="project" value="InterPro"/>
</dbReference>
<evidence type="ECO:0000256" key="5">
    <source>
        <dbReference type="ARBA" id="ARBA00022723"/>
    </source>
</evidence>
<name>A0A2T4YMT2_9SPHN</name>
<dbReference type="GO" id="GO:0042773">
    <property type="term" value="P:ATP synthesis coupled electron transport"/>
    <property type="evidence" value="ECO:0007669"/>
    <property type="project" value="TreeGrafter"/>
</dbReference>